<keyword evidence="1" id="KW-1133">Transmembrane helix</keyword>
<evidence type="ECO:0000313" key="2">
    <source>
        <dbReference type="EMBL" id="SFW87035.1"/>
    </source>
</evidence>
<evidence type="ECO:0000313" key="3">
    <source>
        <dbReference type="Proteomes" id="UP000182740"/>
    </source>
</evidence>
<dbReference type="SUPFAM" id="SSF141571">
    <property type="entry name" value="Pentapeptide repeat-like"/>
    <property type="match status" value="1"/>
</dbReference>
<dbReference type="PANTHER" id="PTHR14136">
    <property type="entry name" value="BTB_POZ DOMAIN-CONTAINING PROTEIN KCTD9"/>
    <property type="match status" value="1"/>
</dbReference>
<keyword evidence="1" id="KW-0812">Transmembrane</keyword>
<feature type="transmembrane region" description="Helical" evidence="1">
    <location>
        <begin position="46"/>
        <end position="65"/>
    </location>
</feature>
<dbReference type="Gene3D" id="2.160.20.80">
    <property type="entry name" value="E3 ubiquitin-protein ligase SopA"/>
    <property type="match status" value="1"/>
</dbReference>
<reference evidence="3" key="1">
    <citation type="submission" date="2016-11" db="EMBL/GenBank/DDBJ databases">
        <authorList>
            <person name="Varghese N."/>
            <person name="Submissions S."/>
        </authorList>
    </citation>
    <scope>NUCLEOTIDE SEQUENCE [LARGE SCALE GENOMIC DNA]</scope>
    <source>
        <strain evidence="3">DSM 44671</strain>
    </source>
</reference>
<accession>A0A1K1SRT6</accession>
<dbReference type="AlphaFoldDB" id="A0A1K1SRT6"/>
<dbReference type="InterPro" id="IPR001646">
    <property type="entry name" value="5peptide_repeat"/>
</dbReference>
<organism evidence="2 3">
    <name type="scientific">Amycolatopsis australiensis</name>
    <dbReference type="NCBI Taxonomy" id="546364"/>
    <lineage>
        <taxon>Bacteria</taxon>
        <taxon>Bacillati</taxon>
        <taxon>Actinomycetota</taxon>
        <taxon>Actinomycetes</taxon>
        <taxon>Pseudonocardiales</taxon>
        <taxon>Pseudonocardiaceae</taxon>
        <taxon>Amycolatopsis</taxon>
    </lineage>
</organism>
<name>A0A1K1SRT6_9PSEU</name>
<dbReference type="InterPro" id="IPR051082">
    <property type="entry name" value="Pentapeptide-BTB/POZ_domain"/>
</dbReference>
<dbReference type="STRING" id="546364.SAMN04489730_6576"/>
<evidence type="ECO:0000256" key="1">
    <source>
        <dbReference type="SAM" id="Phobius"/>
    </source>
</evidence>
<feature type="transmembrane region" description="Helical" evidence="1">
    <location>
        <begin position="12"/>
        <end position="34"/>
    </location>
</feature>
<dbReference type="EMBL" id="FPJG01000006">
    <property type="protein sequence ID" value="SFW87035.1"/>
    <property type="molecule type" value="Genomic_DNA"/>
</dbReference>
<dbReference type="PANTHER" id="PTHR14136:SF17">
    <property type="entry name" value="BTB_POZ DOMAIN-CONTAINING PROTEIN KCTD9"/>
    <property type="match status" value="1"/>
</dbReference>
<feature type="transmembrane region" description="Helical" evidence="1">
    <location>
        <begin position="77"/>
        <end position="104"/>
    </location>
</feature>
<proteinExistence type="predicted"/>
<sequence>MSGSLWRGWAPARGALVLSGVALLAAMAVLFGWVDWLALGRWARPLAVPLALLAVAVGGLAVAVARRRGERTPRARSVGMSWWVVVAAAIVVAAVGWVATSWLLGEANQAGDADKRAAARVEAIKTGLGIGAGTTGIFALLLAVRRQQHSENDAAEKNVTELYTKAADQLGSDEAPVRLAGLYALERLAHNNPGQRQSIVNVICAYLRMPFSPPDAVPSAAANQTQVEEHQRRVQEREVRLAAQRILFDHLQPQERGKFWADIDLDLTNANLINFTLKSCRVETAFFRGATFTGEAMFDEATFTRGARFDDVTFTGDASFDHATFTSLGAAFDGATFLDVARFHHATLTHASFREVTFIGSAGFSFVTFIDTATFTGTTFTGAAWFDHADFNGEAIFTGATFTGAAEFTGATFTCPTWSGDVASAEFTGTTFTGAARFKYASFTGTARFNDATFIGYIEFDDVTFELPELFSYSTALVEFDRVTTAGGVRFARVALIGIGYSGGPGRVLRAALQIARASNAILDPQDFATVTSQWWINRGFVRLKRSRPRIRVVTDRRFAVRQLSGRRGRG</sequence>
<gene>
    <name evidence="2" type="ORF">SAMN04489730_6576</name>
</gene>
<protein>
    <submittedName>
        <fullName evidence="2">Uncharacterized protein YjbI, contains pentapeptide repeats</fullName>
    </submittedName>
</protein>
<keyword evidence="1" id="KW-0472">Membrane</keyword>
<dbReference type="Proteomes" id="UP000182740">
    <property type="component" value="Unassembled WGS sequence"/>
</dbReference>
<dbReference type="Pfam" id="PF13576">
    <property type="entry name" value="Pentapeptide_3"/>
    <property type="match status" value="3"/>
</dbReference>
<keyword evidence="3" id="KW-1185">Reference proteome</keyword>